<gene>
    <name evidence="2" type="ORF">G4L39_01795</name>
</gene>
<accession>A0A6M1RKK8</accession>
<feature type="domain" description="NADP-dependent oxidoreductase" evidence="1">
    <location>
        <begin position="15"/>
        <end position="303"/>
    </location>
</feature>
<comment type="caution">
    <text evidence="2">The sequence shown here is derived from an EMBL/GenBank/DDBJ whole genome shotgun (WGS) entry which is preliminary data.</text>
</comment>
<protein>
    <submittedName>
        <fullName evidence="2">Aldo/keto reductase</fullName>
    </submittedName>
</protein>
<dbReference type="GO" id="GO:0005829">
    <property type="term" value="C:cytosol"/>
    <property type="evidence" value="ECO:0007669"/>
    <property type="project" value="TreeGrafter"/>
</dbReference>
<evidence type="ECO:0000313" key="2">
    <source>
        <dbReference type="EMBL" id="NGO38129.1"/>
    </source>
</evidence>
<proteinExistence type="predicted"/>
<keyword evidence="3" id="KW-1185">Reference proteome</keyword>
<dbReference type="Pfam" id="PF00248">
    <property type="entry name" value="Aldo_ket_red"/>
    <property type="match status" value="1"/>
</dbReference>
<dbReference type="EMBL" id="JAAKYA010000011">
    <property type="protein sequence ID" value="NGO38129.1"/>
    <property type="molecule type" value="Genomic_DNA"/>
</dbReference>
<dbReference type="InterPro" id="IPR023210">
    <property type="entry name" value="NADP_OxRdtase_dom"/>
</dbReference>
<sequence>MQTITLGVSPLRSSRLAYGCWRVTGTWDPRQVTAEGWKAGKEAIRTAYEAGYTLFDNADIYCGGEAERLLGEVLRETPGMRERVLIATKCGIRPPNTPQPGLPQRYDFSAEHILRSVEGSLQRLGVETLDLLLLHRPDYLADPAEVAEAFSRLRQQGKVRCFGLSNCRPTLVTALQCACPMPLVVHQVEISLLQRSALTDGTLDQCLIEHITPQAWSPLAGGLLADGASRQLRWQQQYQTHQVLEELDALARQYETTRSVIALAWLLKHPAGIMPIVGSTRPERIREAVRATEINLTRDEWYRLLVAAQGEPLP</sequence>
<reference evidence="2 3" key="1">
    <citation type="submission" date="2020-02" db="EMBL/GenBank/DDBJ databases">
        <title>Draft genome sequence of Limisphaera ngatamarikiensis NGM72.4T, a thermophilic Verrucomicrobia grouped in subdivision 3.</title>
        <authorList>
            <person name="Carere C.R."/>
            <person name="Steen J."/>
            <person name="Hugenholtz P."/>
            <person name="Stott M.B."/>
        </authorList>
    </citation>
    <scope>NUCLEOTIDE SEQUENCE [LARGE SCALE GENOMIC DNA]</scope>
    <source>
        <strain evidence="2 3">NGM72.4</strain>
    </source>
</reference>
<dbReference type="PANTHER" id="PTHR43364">
    <property type="entry name" value="NADH-SPECIFIC METHYLGLYOXAL REDUCTASE-RELATED"/>
    <property type="match status" value="1"/>
</dbReference>
<name>A0A6M1RKK8_9BACT</name>
<dbReference type="AlphaFoldDB" id="A0A6M1RKK8"/>
<dbReference type="InterPro" id="IPR050523">
    <property type="entry name" value="AKR_Detox_Biosynth"/>
</dbReference>
<dbReference type="Proteomes" id="UP000477311">
    <property type="component" value="Unassembled WGS sequence"/>
</dbReference>
<dbReference type="Gene3D" id="3.20.20.100">
    <property type="entry name" value="NADP-dependent oxidoreductase domain"/>
    <property type="match status" value="1"/>
</dbReference>
<evidence type="ECO:0000313" key="3">
    <source>
        <dbReference type="Proteomes" id="UP000477311"/>
    </source>
</evidence>
<dbReference type="SUPFAM" id="SSF51430">
    <property type="entry name" value="NAD(P)-linked oxidoreductase"/>
    <property type="match status" value="1"/>
</dbReference>
<dbReference type="InterPro" id="IPR036812">
    <property type="entry name" value="NAD(P)_OxRdtase_dom_sf"/>
</dbReference>
<dbReference type="CDD" id="cd19092">
    <property type="entry name" value="AKR_BsYcsN_EcYdhF-like"/>
    <property type="match status" value="1"/>
</dbReference>
<dbReference type="PANTHER" id="PTHR43364:SF1">
    <property type="entry name" value="OXIDOREDUCTASE YDHF"/>
    <property type="match status" value="1"/>
</dbReference>
<dbReference type="RefSeq" id="WP_165105452.1">
    <property type="nucleotide sequence ID" value="NZ_JAAKYA010000011.1"/>
</dbReference>
<evidence type="ECO:0000259" key="1">
    <source>
        <dbReference type="Pfam" id="PF00248"/>
    </source>
</evidence>
<organism evidence="2 3">
    <name type="scientific">Limisphaera ngatamarikiensis</name>
    <dbReference type="NCBI Taxonomy" id="1324935"/>
    <lineage>
        <taxon>Bacteria</taxon>
        <taxon>Pseudomonadati</taxon>
        <taxon>Verrucomicrobiota</taxon>
        <taxon>Verrucomicrobiia</taxon>
        <taxon>Limisphaerales</taxon>
        <taxon>Limisphaeraceae</taxon>
        <taxon>Limisphaera</taxon>
    </lineage>
</organism>